<dbReference type="EMBL" id="VSSQ01047401">
    <property type="protein sequence ID" value="MPN01383.1"/>
    <property type="molecule type" value="Genomic_DNA"/>
</dbReference>
<evidence type="ECO:0000313" key="1">
    <source>
        <dbReference type="EMBL" id="MPN01383.1"/>
    </source>
</evidence>
<sequence length="88" mass="9797">MAEQFGLQQILGNRRRVDGDEGLVGAWAMPVQGASDQFLAGTGFTGDQHCRMRQRQAADGPENLLHGRRLTQNLRDQPLLFGRTILVH</sequence>
<accession>A0A645ELG8</accession>
<protein>
    <submittedName>
        <fullName evidence="1">Uncharacterized protein</fullName>
    </submittedName>
</protein>
<dbReference type="AlphaFoldDB" id="A0A645ELG8"/>
<reference evidence="1" key="1">
    <citation type="submission" date="2019-08" db="EMBL/GenBank/DDBJ databases">
        <authorList>
            <person name="Kucharzyk K."/>
            <person name="Murdoch R.W."/>
            <person name="Higgins S."/>
            <person name="Loffler F."/>
        </authorList>
    </citation>
    <scope>NUCLEOTIDE SEQUENCE</scope>
</reference>
<dbReference type="AntiFam" id="ANF00077">
    <property type="entry name" value="Shadow ORF (opposite AtoC)"/>
</dbReference>
<name>A0A645ELG8_9ZZZZ</name>
<gene>
    <name evidence="1" type="ORF">SDC9_148592</name>
</gene>
<comment type="caution">
    <text evidence="1">The sequence shown here is derived from an EMBL/GenBank/DDBJ whole genome shotgun (WGS) entry which is preliminary data.</text>
</comment>
<proteinExistence type="predicted"/>
<organism evidence="1">
    <name type="scientific">bioreactor metagenome</name>
    <dbReference type="NCBI Taxonomy" id="1076179"/>
    <lineage>
        <taxon>unclassified sequences</taxon>
        <taxon>metagenomes</taxon>
        <taxon>ecological metagenomes</taxon>
    </lineage>
</organism>